<accession>A0A7Z0EGP3</accession>
<comment type="caution">
    <text evidence="2">The sequence shown here is derived from an EMBL/GenBank/DDBJ whole genome shotgun (WGS) entry which is preliminary data.</text>
</comment>
<dbReference type="PRINTS" id="PR00412">
    <property type="entry name" value="EPOXHYDRLASE"/>
</dbReference>
<dbReference type="Pfam" id="PF00561">
    <property type="entry name" value="Abhydrolase_1"/>
    <property type="match status" value="1"/>
</dbReference>
<gene>
    <name evidence="2" type="ORF">HNR05_003133</name>
</gene>
<sequence length="269" mass="30080">MGDITFSYHEAGQGEPLLMLHGSGPGVSAWSNFQHNLPVFAENFRVIMPDLPGFGRTDLPEINDVYPRFAARLVAQFMHELGIDSCLIIGNSMGGSVAAELAAMEPSRVRRLALMGPGGLAVSVFGTDPSEGALRLFEFLDDPTRERMVAWVTTMVSDPATITEELIDERMANALADGAIERSRAIFASVFEPAFTAAHQPLWSRAEQIPMPTLMIWGRDDRMLPFDQAHFANRRLPDVELHTFSRCGHWAQIERKRDFERVVTEFFTR</sequence>
<organism evidence="2 3">
    <name type="scientific">Glaciibacter psychrotolerans</name>
    <dbReference type="NCBI Taxonomy" id="670054"/>
    <lineage>
        <taxon>Bacteria</taxon>
        <taxon>Bacillati</taxon>
        <taxon>Actinomycetota</taxon>
        <taxon>Actinomycetes</taxon>
        <taxon>Micrococcales</taxon>
        <taxon>Microbacteriaceae</taxon>
        <taxon>Glaciibacter</taxon>
    </lineage>
</organism>
<dbReference type="Proteomes" id="UP000537260">
    <property type="component" value="Unassembled WGS sequence"/>
</dbReference>
<keyword evidence="3" id="KW-1185">Reference proteome</keyword>
<dbReference type="PANTHER" id="PTHR43798:SF33">
    <property type="entry name" value="HYDROLASE, PUTATIVE (AFU_ORTHOLOGUE AFUA_2G14860)-RELATED"/>
    <property type="match status" value="1"/>
</dbReference>
<keyword evidence="2" id="KW-0378">Hydrolase</keyword>
<dbReference type="RefSeq" id="WP_218868917.1">
    <property type="nucleotide sequence ID" value="NZ_JACCFM010000001.1"/>
</dbReference>
<dbReference type="InterPro" id="IPR050266">
    <property type="entry name" value="AB_hydrolase_sf"/>
</dbReference>
<dbReference type="EMBL" id="JACCFM010000001">
    <property type="protein sequence ID" value="NYJ21342.1"/>
    <property type="molecule type" value="Genomic_DNA"/>
</dbReference>
<proteinExistence type="predicted"/>
<feature type="domain" description="AB hydrolase-1" evidence="1">
    <location>
        <begin position="16"/>
        <end position="255"/>
    </location>
</feature>
<dbReference type="InterPro" id="IPR000073">
    <property type="entry name" value="AB_hydrolase_1"/>
</dbReference>
<evidence type="ECO:0000313" key="3">
    <source>
        <dbReference type="Proteomes" id="UP000537260"/>
    </source>
</evidence>
<protein>
    <submittedName>
        <fullName evidence="2">4,5:9,10-diseco-3-hydroxy-5,9, 17-trioxoandrosta-1(10),2-diene-4-oate hydrolase</fullName>
        <ecNumber evidence="2">3.7.1.17</ecNumber>
    </submittedName>
</protein>
<dbReference type="AlphaFoldDB" id="A0A7Z0EGP3"/>
<reference evidence="2 3" key="1">
    <citation type="submission" date="2020-07" db="EMBL/GenBank/DDBJ databases">
        <title>Sequencing the genomes of 1000 actinobacteria strains.</title>
        <authorList>
            <person name="Klenk H.-P."/>
        </authorList>
    </citation>
    <scope>NUCLEOTIDE SEQUENCE [LARGE SCALE GENOMIC DNA]</scope>
    <source>
        <strain evidence="2 3">LI1</strain>
    </source>
</reference>
<dbReference type="PRINTS" id="PR00111">
    <property type="entry name" value="ABHYDROLASE"/>
</dbReference>
<name>A0A7Z0EGP3_9MICO</name>
<dbReference type="GO" id="GO:0102296">
    <property type="term" value="F:4,5-9,10-diseco-3-hydroxy-5,9,17-trioxoandrosta-1(10),2-diene-4-oate hydrolase activity"/>
    <property type="evidence" value="ECO:0007669"/>
    <property type="project" value="UniProtKB-EC"/>
</dbReference>
<dbReference type="InterPro" id="IPR000639">
    <property type="entry name" value="Epox_hydrolase-like"/>
</dbReference>
<dbReference type="GO" id="GO:0016020">
    <property type="term" value="C:membrane"/>
    <property type="evidence" value="ECO:0007669"/>
    <property type="project" value="TreeGrafter"/>
</dbReference>
<evidence type="ECO:0000313" key="2">
    <source>
        <dbReference type="EMBL" id="NYJ21342.1"/>
    </source>
</evidence>
<dbReference type="InterPro" id="IPR029058">
    <property type="entry name" value="AB_hydrolase_fold"/>
</dbReference>
<dbReference type="EC" id="3.7.1.17" evidence="2"/>
<evidence type="ECO:0000259" key="1">
    <source>
        <dbReference type="Pfam" id="PF00561"/>
    </source>
</evidence>
<dbReference type="PANTHER" id="PTHR43798">
    <property type="entry name" value="MONOACYLGLYCEROL LIPASE"/>
    <property type="match status" value="1"/>
</dbReference>
<dbReference type="Gene3D" id="3.40.50.1820">
    <property type="entry name" value="alpha/beta hydrolase"/>
    <property type="match status" value="1"/>
</dbReference>
<dbReference type="SUPFAM" id="SSF53474">
    <property type="entry name" value="alpha/beta-Hydrolases"/>
    <property type="match status" value="1"/>
</dbReference>